<dbReference type="Gene3D" id="2.70.170.10">
    <property type="entry name" value="Neurotransmitter-gated ion-channel ligand-binding domain"/>
    <property type="match status" value="1"/>
</dbReference>
<accession>A0ABW0YT78</accession>
<dbReference type="InterPro" id="IPR038050">
    <property type="entry name" value="Neuro_actylchol_rec"/>
</dbReference>
<dbReference type="RefSeq" id="WP_390314829.1">
    <property type="nucleotide sequence ID" value="NZ_JBHSPB010000003.1"/>
</dbReference>
<dbReference type="Proteomes" id="UP001596083">
    <property type="component" value="Unassembled WGS sequence"/>
</dbReference>
<evidence type="ECO:0000256" key="1">
    <source>
        <dbReference type="SAM" id="Phobius"/>
    </source>
</evidence>
<comment type="caution">
    <text evidence="2">The sequence shown here is derived from an EMBL/GenBank/DDBJ whole genome shotgun (WGS) entry which is preliminary data.</text>
</comment>
<gene>
    <name evidence="2" type="ORF">ACFP1Z_05970</name>
</gene>
<feature type="transmembrane region" description="Helical" evidence="1">
    <location>
        <begin position="316"/>
        <end position="335"/>
    </location>
</feature>
<keyword evidence="3" id="KW-1185">Reference proteome</keyword>
<reference evidence="3" key="1">
    <citation type="journal article" date="2019" name="Int. J. Syst. Evol. Microbiol.">
        <title>The Global Catalogue of Microorganisms (GCM) 10K type strain sequencing project: providing services to taxonomists for standard genome sequencing and annotation.</title>
        <authorList>
            <consortium name="The Broad Institute Genomics Platform"/>
            <consortium name="The Broad Institute Genome Sequencing Center for Infectious Disease"/>
            <person name="Wu L."/>
            <person name="Ma J."/>
        </authorList>
    </citation>
    <scope>NUCLEOTIDE SEQUENCE [LARGE SCALE GENOMIC DNA]</scope>
    <source>
        <strain evidence="3">CGMCC 4.7304</strain>
    </source>
</reference>
<protein>
    <recommendedName>
        <fullName evidence="4">Neurotransmitter-gated ion-channel ligand-binding domain-containing protein</fullName>
    </recommendedName>
</protein>
<dbReference type="EMBL" id="JBHSPB010000003">
    <property type="protein sequence ID" value="MFC5719726.1"/>
    <property type="molecule type" value="Genomic_DNA"/>
</dbReference>
<feature type="transmembrane region" description="Helical" evidence="1">
    <location>
        <begin position="211"/>
        <end position="232"/>
    </location>
</feature>
<keyword evidence="1" id="KW-0472">Membrane</keyword>
<keyword evidence="1" id="KW-1133">Transmembrane helix</keyword>
<keyword evidence="1" id="KW-0812">Transmembrane</keyword>
<feature type="transmembrane region" description="Helical" evidence="1">
    <location>
        <begin position="281"/>
        <end position="304"/>
    </location>
</feature>
<dbReference type="InterPro" id="IPR036734">
    <property type="entry name" value="Neur_chan_lig-bd_sf"/>
</dbReference>
<evidence type="ECO:0000313" key="3">
    <source>
        <dbReference type="Proteomes" id="UP001596083"/>
    </source>
</evidence>
<organism evidence="2 3">
    <name type="scientific">Streptomyces gamaensis</name>
    <dbReference type="NCBI Taxonomy" id="1763542"/>
    <lineage>
        <taxon>Bacteria</taxon>
        <taxon>Bacillati</taxon>
        <taxon>Actinomycetota</taxon>
        <taxon>Actinomycetes</taxon>
        <taxon>Kitasatosporales</taxon>
        <taxon>Streptomycetaceae</taxon>
        <taxon>Streptomyces</taxon>
    </lineage>
</organism>
<proteinExistence type="predicted"/>
<name>A0ABW0YT78_9ACTN</name>
<feature type="transmembrane region" description="Helical" evidence="1">
    <location>
        <begin position="244"/>
        <end position="261"/>
    </location>
</feature>
<dbReference type="Gene3D" id="1.20.58.390">
    <property type="entry name" value="Neurotransmitter-gated ion-channel transmembrane domain"/>
    <property type="match status" value="1"/>
</dbReference>
<evidence type="ECO:0008006" key="4">
    <source>
        <dbReference type="Google" id="ProtNLM"/>
    </source>
</evidence>
<evidence type="ECO:0000313" key="2">
    <source>
        <dbReference type="EMBL" id="MFC5719726.1"/>
    </source>
</evidence>
<sequence length="338" mass="36420">MLFAVVSGPRRNVPAVAVVLSALGLVLLLSSGAPARAAVPSCRVGAYVAAIYDVDPGHNAFSARLDVWSLCPRADLDPIPNMLFSNGYEPAKSNPVTTTSKGVYRHLTVVDGKFRQGWNLKDFPFDRHDIDIVFTSSRDDSQFRFEADDRNSAYDSGTSVPGWKVTGMRLAVLDHRFVTNFGDPTLPPGSGIGYSRLNVRISLERDVAFTLFWQLISPIVMVFVITSLTFLLSDPNANFFQSRLGVLGASVFTVLLSMNKVDASLPPDSGLNLIDELHLLVLGYVLLGVCIAVAGWLMVVRGYAEATIRRLSRAGFVSGMVGCAGGGVLLTLVTASGY</sequence>